<accession>A0A5Q4VB72</accession>
<organism evidence="2 3">
    <name type="scientific">Desulfobotulus mexicanus</name>
    <dbReference type="NCBI Taxonomy" id="2586642"/>
    <lineage>
        <taxon>Bacteria</taxon>
        <taxon>Pseudomonadati</taxon>
        <taxon>Thermodesulfobacteriota</taxon>
        <taxon>Desulfobacteria</taxon>
        <taxon>Desulfobacterales</taxon>
        <taxon>Desulfobacteraceae</taxon>
        <taxon>Desulfobotulus</taxon>
    </lineage>
</organism>
<gene>
    <name evidence="2" type="ORF">FIM25_08130</name>
</gene>
<dbReference type="Pfam" id="PF13588">
    <property type="entry name" value="HSDR_N_2"/>
    <property type="match status" value="1"/>
</dbReference>
<sequence>MKPASLFSKSSRMVIACLPDGIKLNLTLGSMPDRDYPMHKSPCLVKGRCQDKKTDSPEKDCNHERAGMGKHHLVLGSMQDILSEQTIEDNHDNRYRQKLAKLLLDAGYTKQNISSHIPLVLKCDEKRALIHLDFLVKPHGKAAILIRYGPGSIVTRRTPGRAAALLMDAPLLLVTNGEDAELLETRTGNLLSRGLNSIPPPEDLPPVQPAAPPLTPSIEERCHRILYAFEVNDACPCDDAVCHLDTEKL</sequence>
<evidence type="ECO:0000313" key="3">
    <source>
        <dbReference type="Proteomes" id="UP000321899"/>
    </source>
</evidence>
<dbReference type="Proteomes" id="UP000321899">
    <property type="component" value="Unassembled WGS sequence"/>
</dbReference>
<evidence type="ECO:0000313" key="2">
    <source>
        <dbReference type="EMBL" id="TYT74805.1"/>
    </source>
</evidence>
<dbReference type="AlphaFoldDB" id="A0A5Q4VB72"/>
<evidence type="ECO:0000259" key="1">
    <source>
        <dbReference type="Pfam" id="PF13588"/>
    </source>
</evidence>
<comment type="caution">
    <text evidence="2">The sequence shown here is derived from an EMBL/GenBank/DDBJ whole genome shotgun (WGS) entry which is preliminary data.</text>
</comment>
<protein>
    <submittedName>
        <fullName evidence="2">Type I restriction enzyme HsdR N-terminal domain-containing protein</fullName>
    </submittedName>
</protein>
<feature type="domain" description="Type I restriction enzyme R protein N-terminal" evidence="1">
    <location>
        <begin position="92"/>
        <end position="199"/>
    </location>
</feature>
<proteinExistence type="predicted"/>
<dbReference type="OrthoDB" id="5430956at2"/>
<reference evidence="2 3" key="1">
    <citation type="submission" date="2019-06" db="EMBL/GenBank/DDBJ databases">
        <title>Desulfobotulus mexicanus sp. nov., a novel sulfate-reducing bacterium isolated from the sediment of an alkaline crater lake in Mexico.</title>
        <authorList>
            <person name="Hirschler-Rea A."/>
        </authorList>
    </citation>
    <scope>NUCLEOTIDE SEQUENCE [LARGE SCALE GENOMIC DNA]</scope>
    <source>
        <strain evidence="2 3">PAR22N</strain>
    </source>
</reference>
<dbReference type="InterPro" id="IPR029464">
    <property type="entry name" value="HSDR_N"/>
</dbReference>
<name>A0A5Q4VB72_9BACT</name>
<keyword evidence="3" id="KW-1185">Reference proteome</keyword>
<dbReference type="EMBL" id="VDMB01000008">
    <property type="protein sequence ID" value="TYT74805.1"/>
    <property type="molecule type" value="Genomic_DNA"/>
</dbReference>